<evidence type="ECO:0000259" key="4">
    <source>
        <dbReference type="Pfam" id="PF13085"/>
    </source>
</evidence>
<dbReference type="InterPro" id="IPR025192">
    <property type="entry name" value="Succ_DH/fum_Rdtase_N"/>
</dbReference>
<name>E1Y828_9BACT</name>
<dbReference type="InterPro" id="IPR036010">
    <property type="entry name" value="2Fe-2S_ferredoxin-like_sf"/>
</dbReference>
<dbReference type="EMBL" id="FR695864">
    <property type="protein sequence ID" value="CBX26722.1"/>
    <property type="molecule type" value="Genomic_DNA"/>
</dbReference>
<dbReference type="GO" id="GO:0009055">
    <property type="term" value="F:electron transfer activity"/>
    <property type="evidence" value="ECO:0007669"/>
    <property type="project" value="InterPro"/>
</dbReference>
<accession>E1Y828</accession>
<protein>
    <recommendedName>
        <fullName evidence="4">Succinate dehydogenase/fumarate reductase N-terminal domain-containing protein</fullName>
    </recommendedName>
</protein>
<comment type="cofactor">
    <cofactor evidence="3">
        <name>[2Fe-2S] cluster</name>
        <dbReference type="ChEBI" id="CHEBI:190135"/>
    </cofactor>
</comment>
<feature type="domain" description="Succinate dehydogenase/fumarate reductase N-terminal" evidence="4">
    <location>
        <begin position="4"/>
        <end position="56"/>
    </location>
</feature>
<organism evidence="5">
    <name type="scientific">uncultured Desulfobacterium sp</name>
    <dbReference type="NCBI Taxonomy" id="201089"/>
    <lineage>
        <taxon>Bacteria</taxon>
        <taxon>Pseudomonadati</taxon>
        <taxon>Thermodesulfobacteriota</taxon>
        <taxon>Desulfobacteria</taxon>
        <taxon>Desulfobacterales</taxon>
        <taxon>Desulfobacteriaceae</taxon>
        <taxon>Desulfobacterium</taxon>
        <taxon>environmental samples</taxon>
    </lineage>
</organism>
<dbReference type="GO" id="GO:0051536">
    <property type="term" value="F:iron-sulfur cluster binding"/>
    <property type="evidence" value="ECO:0007669"/>
    <property type="project" value="InterPro"/>
</dbReference>
<dbReference type="AlphaFoldDB" id="E1Y828"/>
<evidence type="ECO:0000256" key="2">
    <source>
        <dbReference type="ARBA" id="ARBA00009433"/>
    </source>
</evidence>
<proteinExistence type="inferred from homology"/>
<evidence type="ECO:0000256" key="3">
    <source>
        <dbReference type="ARBA" id="ARBA00034078"/>
    </source>
</evidence>
<sequence>MPEDVYIPWKKNITVLEVLVYIHENHEAIAFDYSCRGRVCGRCSMMLDGEPVMACAIRR</sequence>
<gene>
    <name evidence="5" type="ORF">N47_A07510</name>
</gene>
<evidence type="ECO:0000256" key="1">
    <source>
        <dbReference type="ARBA" id="ARBA00001927"/>
    </source>
</evidence>
<comment type="cofactor">
    <cofactor evidence="1">
        <name>[3Fe-4S] cluster</name>
        <dbReference type="ChEBI" id="CHEBI:21137"/>
    </cofactor>
</comment>
<evidence type="ECO:0000313" key="5">
    <source>
        <dbReference type="EMBL" id="CBX26722.1"/>
    </source>
</evidence>
<dbReference type="InterPro" id="IPR012675">
    <property type="entry name" value="Beta-grasp_dom_sf"/>
</dbReference>
<reference evidence="5" key="1">
    <citation type="journal article" date="2011" name="Environ. Microbiol.">
        <title>Genomic insights into the metabolic potential of the polycyclic aromatic hydrocarbon degrading sulfate-reducing Deltaproteobacterium N47.</title>
        <authorList>
            <person name="Bergmann F."/>
            <person name="Selesi D."/>
            <person name="Weinmaier T."/>
            <person name="Tischler P."/>
            <person name="Rattei T."/>
            <person name="Meckenstock R.U."/>
        </authorList>
    </citation>
    <scope>NUCLEOTIDE SEQUENCE</scope>
</reference>
<dbReference type="Pfam" id="PF13085">
    <property type="entry name" value="Fer2_3"/>
    <property type="match status" value="1"/>
</dbReference>
<dbReference type="SUPFAM" id="SSF54292">
    <property type="entry name" value="2Fe-2S ferredoxin-like"/>
    <property type="match status" value="1"/>
</dbReference>
<dbReference type="Gene3D" id="3.10.20.30">
    <property type="match status" value="1"/>
</dbReference>
<comment type="similarity">
    <text evidence="2">Belongs to the succinate dehydrogenase/fumarate reductase iron-sulfur protein family.</text>
</comment>